<name>A0ABD1FF83_HYPHA</name>
<evidence type="ECO:0000256" key="12">
    <source>
        <dbReference type="SAM" id="Phobius"/>
    </source>
</evidence>
<dbReference type="InterPro" id="IPR026082">
    <property type="entry name" value="ABCA"/>
</dbReference>
<evidence type="ECO:0000256" key="2">
    <source>
        <dbReference type="ARBA" id="ARBA00022448"/>
    </source>
</evidence>
<comment type="catalytic activity">
    <reaction evidence="11">
        <text>cholesterol(in) + ATP + H2O = cholesterol(out) + ADP + phosphate + H(+)</text>
        <dbReference type="Rhea" id="RHEA:39051"/>
        <dbReference type="ChEBI" id="CHEBI:15377"/>
        <dbReference type="ChEBI" id="CHEBI:15378"/>
        <dbReference type="ChEBI" id="CHEBI:16113"/>
        <dbReference type="ChEBI" id="CHEBI:30616"/>
        <dbReference type="ChEBI" id="CHEBI:43474"/>
        <dbReference type="ChEBI" id="CHEBI:456216"/>
    </reaction>
    <physiologicalReaction direction="left-to-right" evidence="11">
        <dbReference type="Rhea" id="RHEA:39052"/>
    </physiologicalReaction>
</comment>
<dbReference type="EMBL" id="JBDJPC010000001">
    <property type="protein sequence ID" value="KAL1517917.1"/>
    <property type="molecule type" value="Genomic_DNA"/>
</dbReference>
<dbReference type="AlphaFoldDB" id="A0ABD1FF83"/>
<dbReference type="PROSITE" id="PS50893">
    <property type="entry name" value="ABC_TRANSPORTER_2"/>
    <property type="match status" value="2"/>
</dbReference>
<evidence type="ECO:0000256" key="3">
    <source>
        <dbReference type="ARBA" id="ARBA00022692"/>
    </source>
</evidence>
<evidence type="ECO:0000256" key="11">
    <source>
        <dbReference type="ARBA" id="ARBA00050894"/>
    </source>
</evidence>
<keyword evidence="10" id="KW-0325">Glycoprotein</keyword>
<feature type="chain" id="PRO_5044871245" description="ABC transporter domain-containing protein" evidence="13">
    <location>
        <begin position="21"/>
        <end position="1240"/>
    </location>
</feature>
<keyword evidence="6" id="KW-0067">ATP-binding</keyword>
<feature type="transmembrane region" description="Helical" evidence="12">
    <location>
        <begin position="446"/>
        <end position="467"/>
    </location>
</feature>
<keyword evidence="4" id="KW-0677">Repeat</keyword>
<accession>A0ABD1FF83</accession>
<gene>
    <name evidence="15" type="ORF">ABEB36_001617</name>
</gene>
<keyword evidence="7 12" id="KW-1133">Transmembrane helix</keyword>
<proteinExistence type="predicted"/>
<keyword evidence="13" id="KW-0732">Signal</keyword>
<evidence type="ECO:0000256" key="8">
    <source>
        <dbReference type="ARBA" id="ARBA00023055"/>
    </source>
</evidence>
<protein>
    <recommendedName>
        <fullName evidence="14">ABC transporter domain-containing protein</fullName>
    </recommendedName>
</protein>
<feature type="domain" description="ABC transporter" evidence="14">
    <location>
        <begin position="76"/>
        <end position="305"/>
    </location>
</feature>
<dbReference type="InterPro" id="IPR027417">
    <property type="entry name" value="P-loop_NTPase"/>
</dbReference>
<organism evidence="15 16">
    <name type="scientific">Hypothenemus hampei</name>
    <name type="common">Coffee berry borer</name>
    <dbReference type="NCBI Taxonomy" id="57062"/>
    <lineage>
        <taxon>Eukaryota</taxon>
        <taxon>Metazoa</taxon>
        <taxon>Ecdysozoa</taxon>
        <taxon>Arthropoda</taxon>
        <taxon>Hexapoda</taxon>
        <taxon>Insecta</taxon>
        <taxon>Pterygota</taxon>
        <taxon>Neoptera</taxon>
        <taxon>Endopterygota</taxon>
        <taxon>Coleoptera</taxon>
        <taxon>Polyphaga</taxon>
        <taxon>Cucujiformia</taxon>
        <taxon>Curculionidae</taxon>
        <taxon>Scolytinae</taxon>
        <taxon>Hypothenemus</taxon>
    </lineage>
</organism>
<evidence type="ECO:0000256" key="1">
    <source>
        <dbReference type="ARBA" id="ARBA00004127"/>
    </source>
</evidence>
<sequence>MVMLLVDTIIYLLIALYVEAVFPGTYGVPQKWYFPFTKQYWCGQSRSIAIDSTFNDIVENEGEFFEPEPKNLRAGIKIRNLRKVFKNNAAVRNLSLNMYQDQITVLLGHNGAGKTTTMSMLTGMFTPTSGTAIINGYDIRTEMNKVRESLGLCPQHNIIFDELTVAEHLYFFSRLKGMEESKIKDEITHYVNLLELEPKRNAKSSSLSGGMKRKLCVGVALCGNSDIVMLDEPTAGMDPSARRALWDLLLKQKKDRTILLSTHFMDEADLLGDRIAIMAGGELQCCGTSFFLKKKYGAGYHLIMDKNPKCDPYTVTNLLAKYIPNIQPNGNVGSELSYLLAESQSGLFEPMLRDLEQNKEFFGINSFGISLTTLEEVFMKVGADHGQEEMYNEKINGEEINGKEAVIENTIGDSKTIPHTISFGDLLLNQIIAMSLKKILSTIRSWVLLCTQILMPIIFLVMTMIVAKQQNTIGDLPPMPLNLERYTDPVTLVDINDANTNGYDEIYKNVVGNAYSKVDSIQETILQLTAETPVTVRRRYIGGASFNPLNDILSTLPIFDVNYTVYFNNDPYHTPAVALNLALNSVYRKIRNCDNCSLDITNHPMPYSANTQFNNLAIGNNMGFQLAFNICFSMAFVSSFYVLFIVRERVCKSKHLQFVSGVKVMVFWFITLFWDFITYLITIVALLIALICFQEDGFKSVGDLGRLFLILFYFGWSMLPMMYLAGFLFDIPSTGYTRMTLFSIFTGCAAFLIVQVLSTPDLDLEHVGKALHWIFLLIPHYSLGTGIRDTYTLYSYEKLCNQLYEQCIQIAPNYTREECFREIPAAASICIGLDVNYYKWESPGIGRNLLYSFLVGFILLLVLLVIEFKLFSQISYFIKQKLFPKHPIDVADEDSDIREERLKILEMSNMELLNQNYTLVVKDLTKYYKKFLAVNGLCLGVKHYDCFGLLGINGAGKTTTFKMLTGDVPISYGDAWVNGKSIKSQIKEVQKIIGYCPQFDALLDDLTARETLHMFALLRGIKKNYCNALAEKLAMDFDFRRHLDKQVKELSGGNKRKLSTSIALIGDPPIIYLDEPTTGMDPATKRYLWNALCQIRDSGKTIILTSHSMEECEALCTRLAIMVNGNFKCLGSTQHLKSKFAEGYTLTIKLKKPAGASGFEHSQTRTVEQFIAEHFPGSIQREKHEEMLTYYITDKSVPWSKMFGILEGAKRQDLNIEDYSLGQSSLEQVFLTFTKHQYQM</sequence>
<dbReference type="PROSITE" id="PS00211">
    <property type="entry name" value="ABC_TRANSPORTER_1"/>
    <property type="match status" value="1"/>
</dbReference>
<keyword evidence="16" id="KW-1185">Reference proteome</keyword>
<keyword evidence="2" id="KW-0813">Transport</keyword>
<keyword evidence="3 12" id="KW-0812">Transmembrane</keyword>
<feature type="transmembrane region" description="Helical" evidence="12">
    <location>
        <begin position="741"/>
        <end position="758"/>
    </location>
</feature>
<evidence type="ECO:0000313" key="16">
    <source>
        <dbReference type="Proteomes" id="UP001566132"/>
    </source>
</evidence>
<feature type="signal peptide" evidence="13">
    <location>
        <begin position="1"/>
        <end position="20"/>
    </location>
</feature>
<dbReference type="InterPro" id="IPR013525">
    <property type="entry name" value="ABC2_TM"/>
</dbReference>
<evidence type="ECO:0000256" key="4">
    <source>
        <dbReference type="ARBA" id="ARBA00022737"/>
    </source>
</evidence>
<dbReference type="PANTHER" id="PTHR19229">
    <property type="entry name" value="ATP-BINDING CASSETTE TRANSPORTER SUBFAMILY A ABCA"/>
    <property type="match status" value="1"/>
</dbReference>
<dbReference type="PANTHER" id="PTHR19229:SF250">
    <property type="entry name" value="ABC TRANSPORTER DOMAIN-CONTAINING PROTEIN-RELATED"/>
    <property type="match status" value="1"/>
</dbReference>
<keyword evidence="9 12" id="KW-0472">Membrane</keyword>
<evidence type="ECO:0000256" key="6">
    <source>
        <dbReference type="ARBA" id="ARBA00022840"/>
    </source>
</evidence>
<dbReference type="GO" id="GO:0005524">
    <property type="term" value="F:ATP binding"/>
    <property type="evidence" value="ECO:0007669"/>
    <property type="project" value="UniProtKB-KW"/>
</dbReference>
<dbReference type="SMART" id="SM00382">
    <property type="entry name" value="AAA"/>
    <property type="match status" value="2"/>
</dbReference>
<dbReference type="SUPFAM" id="SSF52540">
    <property type="entry name" value="P-loop containing nucleoside triphosphate hydrolases"/>
    <property type="match status" value="2"/>
</dbReference>
<dbReference type="CDD" id="cd03263">
    <property type="entry name" value="ABC_subfamily_A"/>
    <property type="match status" value="2"/>
</dbReference>
<feature type="transmembrane region" description="Helical" evidence="12">
    <location>
        <begin position="770"/>
        <end position="787"/>
    </location>
</feature>
<dbReference type="InterPro" id="IPR017871">
    <property type="entry name" value="ABC_transporter-like_CS"/>
</dbReference>
<dbReference type="Proteomes" id="UP001566132">
    <property type="component" value="Unassembled WGS sequence"/>
</dbReference>
<dbReference type="FunFam" id="3.40.50.300:FF:000465">
    <property type="entry name" value="ATP-binding cassette, sub-family A (ABC1), member 3"/>
    <property type="match status" value="1"/>
</dbReference>
<evidence type="ECO:0000256" key="13">
    <source>
        <dbReference type="SAM" id="SignalP"/>
    </source>
</evidence>
<evidence type="ECO:0000256" key="9">
    <source>
        <dbReference type="ARBA" id="ARBA00023136"/>
    </source>
</evidence>
<dbReference type="Gene3D" id="3.40.50.300">
    <property type="entry name" value="P-loop containing nucleotide triphosphate hydrolases"/>
    <property type="match status" value="2"/>
</dbReference>
<dbReference type="Pfam" id="PF23321">
    <property type="entry name" value="R1_ABCA1"/>
    <property type="match status" value="1"/>
</dbReference>
<evidence type="ECO:0000256" key="5">
    <source>
        <dbReference type="ARBA" id="ARBA00022741"/>
    </source>
</evidence>
<evidence type="ECO:0000259" key="14">
    <source>
        <dbReference type="PROSITE" id="PS50893"/>
    </source>
</evidence>
<keyword evidence="5" id="KW-0547">Nucleotide-binding</keyword>
<dbReference type="InterPro" id="IPR003593">
    <property type="entry name" value="AAA+_ATPase"/>
</dbReference>
<comment type="caution">
    <text evidence="15">The sequence shown here is derived from an EMBL/GenBank/DDBJ whole genome shotgun (WGS) entry which is preliminary data.</text>
</comment>
<feature type="transmembrane region" description="Helical" evidence="12">
    <location>
        <begin position="705"/>
        <end position="729"/>
    </location>
</feature>
<keyword evidence="8" id="KW-0445">Lipid transport</keyword>
<dbReference type="Pfam" id="PF12698">
    <property type="entry name" value="ABC2_membrane_3"/>
    <property type="match status" value="1"/>
</dbReference>
<dbReference type="InterPro" id="IPR003439">
    <property type="entry name" value="ABC_transporter-like_ATP-bd"/>
</dbReference>
<dbReference type="GO" id="GO:0005737">
    <property type="term" value="C:cytoplasm"/>
    <property type="evidence" value="ECO:0007669"/>
    <property type="project" value="UniProtKB-ARBA"/>
</dbReference>
<feature type="domain" description="ABC transporter" evidence="14">
    <location>
        <begin position="919"/>
        <end position="1149"/>
    </location>
</feature>
<dbReference type="GO" id="GO:0006869">
    <property type="term" value="P:lipid transport"/>
    <property type="evidence" value="ECO:0007669"/>
    <property type="project" value="UniProtKB-KW"/>
</dbReference>
<dbReference type="InterPro" id="IPR056264">
    <property type="entry name" value="R2_ABCA1-4-like"/>
</dbReference>
<dbReference type="GO" id="GO:0012505">
    <property type="term" value="C:endomembrane system"/>
    <property type="evidence" value="ECO:0007669"/>
    <property type="project" value="UniProtKB-SubCell"/>
</dbReference>
<feature type="transmembrane region" description="Helical" evidence="12">
    <location>
        <begin position="626"/>
        <end position="646"/>
    </location>
</feature>
<reference evidence="15 16" key="1">
    <citation type="submission" date="2024-05" db="EMBL/GenBank/DDBJ databases">
        <title>Genetic variation in Jamaican populations of the coffee berry borer (Hypothenemus hampei).</title>
        <authorList>
            <person name="Errbii M."/>
            <person name="Myrie A."/>
        </authorList>
    </citation>
    <scope>NUCLEOTIDE SEQUENCE [LARGE SCALE GENOMIC DNA]</scope>
    <source>
        <strain evidence="15">JA-Hopewell-2020-01-JO</strain>
        <tissue evidence="15">Whole body</tissue>
    </source>
</reference>
<feature type="transmembrane region" description="Helical" evidence="12">
    <location>
        <begin position="666"/>
        <end position="693"/>
    </location>
</feature>
<dbReference type="Pfam" id="PF00005">
    <property type="entry name" value="ABC_tran"/>
    <property type="match status" value="2"/>
</dbReference>
<dbReference type="FunFam" id="3.40.50.300:FF:000327">
    <property type="entry name" value="ATP-binding cassette sub-family A member 3"/>
    <property type="match status" value="1"/>
</dbReference>
<evidence type="ECO:0000256" key="10">
    <source>
        <dbReference type="ARBA" id="ARBA00023180"/>
    </source>
</evidence>
<comment type="subcellular location">
    <subcellularLocation>
        <location evidence="1">Endomembrane system</location>
        <topology evidence="1">Multi-pass membrane protein</topology>
    </subcellularLocation>
</comment>
<evidence type="ECO:0000256" key="7">
    <source>
        <dbReference type="ARBA" id="ARBA00022989"/>
    </source>
</evidence>
<evidence type="ECO:0000313" key="15">
    <source>
        <dbReference type="EMBL" id="KAL1517917.1"/>
    </source>
</evidence>
<feature type="transmembrane region" description="Helical" evidence="12">
    <location>
        <begin position="849"/>
        <end position="871"/>
    </location>
</feature>